<dbReference type="PRINTS" id="PR00050">
    <property type="entry name" value="COLDSHOCK"/>
</dbReference>
<name>A0A1F7RP47_9BACT</name>
<organism evidence="5 6">
    <name type="scientific">Candidatus Schekmanbacteria bacterium GWA2_38_11</name>
    <dbReference type="NCBI Taxonomy" id="1817876"/>
    <lineage>
        <taxon>Bacteria</taxon>
        <taxon>Candidatus Schekmaniibacteriota</taxon>
    </lineage>
</organism>
<feature type="domain" description="CSD" evidence="4">
    <location>
        <begin position="1"/>
        <end position="65"/>
    </location>
</feature>
<dbReference type="InterPro" id="IPR002059">
    <property type="entry name" value="CSP_DNA-bd"/>
</dbReference>
<dbReference type="InterPro" id="IPR011129">
    <property type="entry name" value="CSD"/>
</dbReference>
<evidence type="ECO:0000313" key="6">
    <source>
        <dbReference type="Proteomes" id="UP000178526"/>
    </source>
</evidence>
<reference evidence="5 6" key="1">
    <citation type="journal article" date="2016" name="Nat. Commun.">
        <title>Thousands of microbial genomes shed light on interconnected biogeochemical processes in an aquifer system.</title>
        <authorList>
            <person name="Anantharaman K."/>
            <person name="Brown C.T."/>
            <person name="Hug L.A."/>
            <person name="Sharon I."/>
            <person name="Castelle C.J."/>
            <person name="Probst A.J."/>
            <person name="Thomas B.C."/>
            <person name="Singh A."/>
            <person name="Wilkins M.J."/>
            <person name="Karaoz U."/>
            <person name="Brodie E.L."/>
            <person name="Williams K.H."/>
            <person name="Hubbard S.S."/>
            <person name="Banfield J.F."/>
        </authorList>
    </citation>
    <scope>NUCLEOTIDE SEQUENCE [LARGE SCALE GENOMIC DNA]</scope>
</reference>
<dbReference type="PANTHER" id="PTHR11544">
    <property type="entry name" value="COLD SHOCK DOMAIN CONTAINING PROTEINS"/>
    <property type="match status" value="1"/>
</dbReference>
<gene>
    <name evidence="5" type="ORF">A2042_08220</name>
</gene>
<dbReference type="PIRSF" id="PIRSF002599">
    <property type="entry name" value="Cold_shock_A"/>
    <property type="match status" value="1"/>
</dbReference>
<dbReference type="PROSITE" id="PS00352">
    <property type="entry name" value="CSD_1"/>
    <property type="match status" value="1"/>
</dbReference>
<evidence type="ECO:0000256" key="3">
    <source>
        <dbReference type="RuleBase" id="RU000408"/>
    </source>
</evidence>
<dbReference type="AlphaFoldDB" id="A0A1F7RP47"/>
<dbReference type="EMBL" id="MGDB01000013">
    <property type="protein sequence ID" value="OGL43080.1"/>
    <property type="molecule type" value="Genomic_DNA"/>
</dbReference>
<proteinExistence type="predicted"/>
<dbReference type="InterPro" id="IPR050181">
    <property type="entry name" value="Cold_shock_domain"/>
</dbReference>
<dbReference type="Pfam" id="PF00313">
    <property type="entry name" value="CSD"/>
    <property type="match status" value="1"/>
</dbReference>
<protein>
    <submittedName>
        <fullName evidence="5">Cold-shock protein</fullName>
    </submittedName>
</protein>
<evidence type="ECO:0000256" key="1">
    <source>
        <dbReference type="ARBA" id="ARBA00004496"/>
    </source>
</evidence>
<sequence>MPRGTVKWFSNEKGYGFITLSSGSDVFVHHTAIQTDGFRTLDEGQEVDFEIEKGPKGDQAVKVTKLA</sequence>
<dbReference type="Proteomes" id="UP000178526">
    <property type="component" value="Unassembled WGS sequence"/>
</dbReference>
<dbReference type="SUPFAM" id="SSF50249">
    <property type="entry name" value="Nucleic acid-binding proteins"/>
    <property type="match status" value="1"/>
</dbReference>
<evidence type="ECO:0000313" key="5">
    <source>
        <dbReference type="EMBL" id="OGL43080.1"/>
    </source>
</evidence>
<dbReference type="GO" id="GO:0003676">
    <property type="term" value="F:nucleic acid binding"/>
    <property type="evidence" value="ECO:0007669"/>
    <property type="project" value="InterPro"/>
</dbReference>
<dbReference type="PROSITE" id="PS51857">
    <property type="entry name" value="CSD_2"/>
    <property type="match status" value="1"/>
</dbReference>
<evidence type="ECO:0000259" key="4">
    <source>
        <dbReference type="PROSITE" id="PS51857"/>
    </source>
</evidence>
<accession>A0A1F7RP47</accession>
<dbReference type="Gene3D" id="2.40.50.140">
    <property type="entry name" value="Nucleic acid-binding proteins"/>
    <property type="match status" value="1"/>
</dbReference>
<evidence type="ECO:0000256" key="2">
    <source>
        <dbReference type="ARBA" id="ARBA00022490"/>
    </source>
</evidence>
<keyword evidence="2" id="KW-0963">Cytoplasm</keyword>
<comment type="caution">
    <text evidence="5">The sequence shown here is derived from an EMBL/GenBank/DDBJ whole genome shotgun (WGS) entry which is preliminary data.</text>
</comment>
<dbReference type="FunFam" id="2.40.50.140:FF:000006">
    <property type="entry name" value="Cold shock protein CspC"/>
    <property type="match status" value="1"/>
</dbReference>
<dbReference type="InterPro" id="IPR019844">
    <property type="entry name" value="CSD_CS"/>
</dbReference>
<dbReference type="GO" id="GO:0005737">
    <property type="term" value="C:cytoplasm"/>
    <property type="evidence" value="ECO:0007669"/>
    <property type="project" value="UniProtKB-SubCell"/>
</dbReference>
<dbReference type="InterPro" id="IPR012156">
    <property type="entry name" value="Cold_shock_CspA"/>
</dbReference>
<dbReference type="Gene3D" id="6.20.370.130">
    <property type="match status" value="1"/>
</dbReference>
<dbReference type="CDD" id="cd04458">
    <property type="entry name" value="CSP_CDS"/>
    <property type="match status" value="1"/>
</dbReference>
<dbReference type="SMART" id="SM00357">
    <property type="entry name" value="CSP"/>
    <property type="match status" value="1"/>
</dbReference>
<dbReference type="InterPro" id="IPR012340">
    <property type="entry name" value="NA-bd_OB-fold"/>
</dbReference>
<comment type="subcellular location">
    <subcellularLocation>
        <location evidence="1 3">Cytoplasm</location>
    </subcellularLocation>
</comment>